<keyword evidence="5" id="KW-1185">Reference proteome</keyword>
<reference evidence="4" key="1">
    <citation type="submission" date="2025-08" db="UniProtKB">
        <authorList>
            <consortium name="Ensembl"/>
        </authorList>
    </citation>
    <scope>IDENTIFICATION</scope>
</reference>
<dbReference type="AlphaFoldDB" id="A0A8C4HM38"/>
<comment type="caution">
    <text evidence="1">Lacks conserved residue(s) required for the propagation of feature annotation.</text>
</comment>
<evidence type="ECO:0000256" key="2">
    <source>
        <dbReference type="SAM" id="MobiDB-lite"/>
    </source>
</evidence>
<proteinExistence type="predicted"/>
<reference evidence="4" key="2">
    <citation type="submission" date="2025-09" db="UniProtKB">
        <authorList>
            <consortium name="Ensembl"/>
        </authorList>
    </citation>
    <scope>IDENTIFICATION</scope>
</reference>
<feature type="region of interest" description="Disordered" evidence="2">
    <location>
        <begin position="33"/>
        <end position="75"/>
    </location>
</feature>
<accession>A0A8C4HM38</accession>
<feature type="region of interest" description="Disordered" evidence="2">
    <location>
        <begin position="452"/>
        <end position="471"/>
    </location>
</feature>
<keyword evidence="1" id="KW-1015">Disulfide bond</keyword>
<evidence type="ECO:0000259" key="3">
    <source>
        <dbReference type="PROSITE" id="PS50026"/>
    </source>
</evidence>
<dbReference type="PROSITE" id="PS00022">
    <property type="entry name" value="EGF_1"/>
    <property type="match status" value="1"/>
</dbReference>
<evidence type="ECO:0000313" key="4">
    <source>
        <dbReference type="Ensembl" id="ENSDLAP00005044605.1"/>
    </source>
</evidence>
<dbReference type="Proteomes" id="UP000694389">
    <property type="component" value="Unassembled WGS sequence"/>
</dbReference>
<feature type="disulfide bond" evidence="1">
    <location>
        <begin position="498"/>
        <end position="515"/>
    </location>
</feature>
<dbReference type="InterPro" id="IPR000742">
    <property type="entry name" value="EGF"/>
</dbReference>
<evidence type="ECO:0000313" key="5">
    <source>
        <dbReference type="Proteomes" id="UP000694389"/>
    </source>
</evidence>
<name>A0A8C4HM38_DICLA</name>
<feature type="disulfide bond" evidence="1">
    <location>
        <begin position="517"/>
        <end position="526"/>
    </location>
</feature>
<dbReference type="PANTHER" id="PTHR40472">
    <property type="entry name" value="RICIN B-TYPE LECTIN DOMAIN-CONTAINING PROTEIN"/>
    <property type="match status" value="1"/>
</dbReference>
<feature type="domain" description="EGF-like" evidence="3">
    <location>
        <begin position="489"/>
        <end position="527"/>
    </location>
</feature>
<dbReference type="PROSITE" id="PS50026">
    <property type="entry name" value="EGF_3"/>
    <property type="match status" value="1"/>
</dbReference>
<protein>
    <recommendedName>
        <fullName evidence="3">EGF-like domain-containing protein</fullName>
    </recommendedName>
</protein>
<organism evidence="4 5">
    <name type="scientific">Dicentrarchus labrax</name>
    <name type="common">European seabass</name>
    <name type="synonym">Morone labrax</name>
    <dbReference type="NCBI Taxonomy" id="13489"/>
    <lineage>
        <taxon>Eukaryota</taxon>
        <taxon>Metazoa</taxon>
        <taxon>Chordata</taxon>
        <taxon>Craniata</taxon>
        <taxon>Vertebrata</taxon>
        <taxon>Euteleostomi</taxon>
        <taxon>Actinopterygii</taxon>
        <taxon>Neopterygii</taxon>
        <taxon>Teleostei</taxon>
        <taxon>Neoteleostei</taxon>
        <taxon>Acanthomorphata</taxon>
        <taxon>Eupercaria</taxon>
        <taxon>Moronidae</taxon>
        <taxon>Dicentrarchus</taxon>
    </lineage>
</organism>
<dbReference type="Ensembl" id="ENSDLAT00005047612.2">
    <property type="protein sequence ID" value="ENSDLAP00005044605.1"/>
    <property type="gene ID" value="ENSDLAG00005019775.2"/>
</dbReference>
<dbReference type="Gene3D" id="2.10.25.10">
    <property type="entry name" value="Laminin"/>
    <property type="match status" value="1"/>
</dbReference>
<evidence type="ECO:0000256" key="1">
    <source>
        <dbReference type="PROSITE-ProRule" id="PRU00076"/>
    </source>
</evidence>
<dbReference type="PANTHER" id="PTHR40472:SF6">
    <property type="entry name" value="RICIN B-TYPE LECTIN DOMAIN-CONTAINING PROTEIN"/>
    <property type="match status" value="1"/>
</dbReference>
<dbReference type="PROSITE" id="PS01186">
    <property type="entry name" value="EGF_2"/>
    <property type="match status" value="1"/>
</dbReference>
<dbReference type="SUPFAM" id="SSF57196">
    <property type="entry name" value="EGF/Laminin"/>
    <property type="match status" value="1"/>
</dbReference>
<sequence>MVKKLLDQQVGGHGQPFIKLTSVKAADLRLSPRLHSAPDRPTKSYSLTDPRAERRTDPSASRASIPRADTLSKPPSRSVEYIDKMFRNIQCVSTRSRANMVKKLGSWLKKNFRGIGEVLIASIEPVPVAGPPIAAALKTLLLVTPNEDPLDTVNSNLKALTFKLDTFHTELKWAAWAAGAYQMPVNNIEKAWIKYTELVRANTGKEALKTDFFTFYSQYADSTLVLHQFLTAKSPSVTQNLGDLLADRLRCHEKDIKAQFLYLNKLMCKGNMINEKFYEFKGKDNNARIDTGHKIASESASALITSHKRCISDSAAYIEKDIFERIDDTKKHQEIADNIRAFLVNTYDRYDWMVVAFTTRNSKHKPKLLKRHALSGFTEVQRGTVTVAVAKQVKGAHTKTAAVIAAIKGCLAQGVKMCLDVRQKLMECQKTVFGKSLSQTYTAVHAYKKSSHTSTNTVEAPNDEDSELPESSVSLKGQLSLTPHLYTGKLDPCSKKKCSQNGKCVVVPGTLIAMCECKYPYYGEHCEMTLETYNRQLRQDTDGRTQTPELRRKDCAMISNNFKQCVCTCKIQKINNVS</sequence>
<dbReference type="GeneTree" id="ENSGT00940000177148"/>
<dbReference type="InterPro" id="IPR039051">
    <property type="entry name" value="SE-CTX-like"/>
</dbReference>
<keyword evidence="1" id="KW-0245">EGF-like domain</keyword>